<sequence>MIDALLAPKITGEKSIPLPVKFRLLLIVSIALATVLSTSWLTLWLFVSLDIYLWFRSGLTVRQTVKRLLAMDCLILFTVALIPFSVSGEPVFSLLSFSATKPGILMAMMILLKANIVLLAVMSLSAGIDALTLGKALVELGVSRRFALLMQFTVRYIEVLFLEFHRLRQAMKARGFKAKNTMHTWRSYGFLFGMLLVRSFDRADRISQAMKCRGFRGHFLSHEKRLVTAREYAHFVAYLSLVCLIFCTSFGTFMFPVPIT</sequence>
<dbReference type="RefSeq" id="WP_126505195.1">
    <property type="nucleotide sequence ID" value="NZ_RXNV01000002.1"/>
</dbReference>
<dbReference type="InterPro" id="IPR012809">
    <property type="entry name" value="ECF_CbiQ"/>
</dbReference>
<reference evidence="8 9" key="1">
    <citation type="submission" date="2018-12" db="EMBL/GenBank/DDBJ databases">
        <authorList>
            <person name="Yu L."/>
        </authorList>
    </citation>
    <scope>NUCLEOTIDE SEQUENCE [LARGE SCALE GENOMIC DNA]</scope>
    <source>
        <strain evidence="8 9">HAW-EB5</strain>
    </source>
</reference>
<keyword evidence="3" id="KW-1003">Cell membrane</keyword>
<feature type="transmembrane region" description="Helical" evidence="7">
    <location>
        <begin position="235"/>
        <end position="255"/>
    </location>
</feature>
<dbReference type="NCBIfam" id="TIGR02454">
    <property type="entry name" value="ECF_T_CbiQ"/>
    <property type="match status" value="1"/>
</dbReference>
<evidence type="ECO:0000256" key="6">
    <source>
        <dbReference type="ARBA" id="ARBA00023136"/>
    </source>
</evidence>
<dbReference type="PANTHER" id="PTHR34857:SF2">
    <property type="entry name" value="SLL0384 PROTEIN"/>
    <property type="match status" value="1"/>
</dbReference>
<feature type="transmembrane region" description="Helical" evidence="7">
    <location>
        <begin position="24"/>
        <end position="47"/>
    </location>
</feature>
<evidence type="ECO:0000256" key="7">
    <source>
        <dbReference type="SAM" id="Phobius"/>
    </source>
</evidence>
<accession>A0A431WE63</accession>
<evidence type="ECO:0000313" key="8">
    <source>
        <dbReference type="EMBL" id="RTR33645.1"/>
    </source>
</evidence>
<dbReference type="InterPro" id="IPR003339">
    <property type="entry name" value="ABC/ECF_trnsptr_transmembrane"/>
</dbReference>
<dbReference type="AlphaFoldDB" id="A0A431WE63"/>
<dbReference type="PANTHER" id="PTHR34857">
    <property type="entry name" value="SLL0384 PROTEIN"/>
    <property type="match status" value="1"/>
</dbReference>
<protein>
    <submittedName>
        <fullName evidence="8">Cobalt ECF transporter T component CbiQ</fullName>
    </submittedName>
</protein>
<evidence type="ECO:0000256" key="4">
    <source>
        <dbReference type="ARBA" id="ARBA00022692"/>
    </source>
</evidence>
<feature type="transmembrane region" description="Helical" evidence="7">
    <location>
        <begin position="106"/>
        <end position="134"/>
    </location>
</feature>
<keyword evidence="5 7" id="KW-1133">Transmembrane helix</keyword>
<evidence type="ECO:0000256" key="3">
    <source>
        <dbReference type="ARBA" id="ARBA00022475"/>
    </source>
</evidence>
<dbReference type="CDD" id="cd16914">
    <property type="entry name" value="EcfT"/>
    <property type="match status" value="1"/>
</dbReference>
<comment type="similarity">
    <text evidence="2">Belongs to the CbiQ family.</text>
</comment>
<keyword evidence="6 7" id="KW-0472">Membrane</keyword>
<dbReference type="GO" id="GO:0043190">
    <property type="term" value="C:ATP-binding cassette (ABC) transporter complex"/>
    <property type="evidence" value="ECO:0007669"/>
    <property type="project" value="InterPro"/>
</dbReference>
<gene>
    <name evidence="8" type="primary">cbiQ</name>
    <name evidence="8" type="ORF">EKG39_08010</name>
</gene>
<dbReference type="EMBL" id="RXNV01000002">
    <property type="protein sequence ID" value="RTR33645.1"/>
    <property type="molecule type" value="Genomic_DNA"/>
</dbReference>
<evidence type="ECO:0000256" key="5">
    <source>
        <dbReference type="ARBA" id="ARBA00022989"/>
    </source>
</evidence>
<evidence type="ECO:0000256" key="1">
    <source>
        <dbReference type="ARBA" id="ARBA00004651"/>
    </source>
</evidence>
<comment type="caution">
    <text evidence="8">The sequence shown here is derived from an EMBL/GenBank/DDBJ whole genome shotgun (WGS) entry which is preliminary data.</text>
</comment>
<evidence type="ECO:0000313" key="9">
    <source>
        <dbReference type="Proteomes" id="UP000282060"/>
    </source>
</evidence>
<feature type="transmembrane region" description="Helical" evidence="7">
    <location>
        <begin position="68"/>
        <end position="86"/>
    </location>
</feature>
<dbReference type="GO" id="GO:0006824">
    <property type="term" value="P:cobalt ion transport"/>
    <property type="evidence" value="ECO:0007669"/>
    <property type="project" value="InterPro"/>
</dbReference>
<organism evidence="8 9">
    <name type="scientific">Shewanella atlantica</name>
    <dbReference type="NCBI Taxonomy" id="271099"/>
    <lineage>
        <taxon>Bacteria</taxon>
        <taxon>Pseudomonadati</taxon>
        <taxon>Pseudomonadota</taxon>
        <taxon>Gammaproteobacteria</taxon>
        <taxon>Alteromonadales</taxon>
        <taxon>Shewanellaceae</taxon>
        <taxon>Shewanella</taxon>
    </lineage>
</organism>
<keyword evidence="9" id="KW-1185">Reference proteome</keyword>
<dbReference type="InterPro" id="IPR051611">
    <property type="entry name" value="ECF_transporter_component"/>
</dbReference>
<dbReference type="Proteomes" id="UP000282060">
    <property type="component" value="Unassembled WGS sequence"/>
</dbReference>
<proteinExistence type="inferred from homology"/>
<dbReference type="OrthoDB" id="4533at2"/>
<evidence type="ECO:0000256" key="2">
    <source>
        <dbReference type="ARBA" id="ARBA00008564"/>
    </source>
</evidence>
<name>A0A431WE63_9GAMM</name>
<comment type="subcellular location">
    <subcellularLocation>
        <location evidence="1">Cell membrane</location>
        <topology evidence="1">Multi-pass membrane protein</topology>
    </subcellularLocation>
</comment>
<keyword evidence="4 7" id="KW-0812">Transmembrane</keyword>
<dbReference type="Pfam" id="PF02361">
    <property type="entry name" value="CbiQ"/>
    <property type="match status" value="1"/>
</dbReference>